<dbReference type="Proteomes" id="UP001281761">
    <property type="component" value="Unassembled WGS sequence"/>
</dbReference>
<dbReference type="EMBL" id="JARBJD010000074">
    <property type="protein sequence ID" value="KAK2954811.1"/>
    <property type="molecule type" value="Genomic_DNA"/>
</dbReference>
<evidence type="ECO:0008006" key="3">
    <source>
        <dbReference type="Google" id="ProtNLM"/>
    </source>
</evidence>
<evidence type="ECO:0000313" key="1">
    <source>
        <dbReference type="EMBL" id="KAK2954811.1"/>
    </source>
</evidence>
<proteinExistence type="predicted"/>
<protein>
    <recommendedName>
        <fullName evidence="3">B30.2/SPRY domain-containing protein</fullName>
    </recommendedName>
</protein>
<evidence type="ECO:0000313" key="2">
    <source>
        <dbReference type="Proteomes" id="UP001281761"/>
    </source>
</evidence>
<gene>
    <name evidence="1" type="ORF">BLNAU_10296</name>
</gene>
<comment type="caution">
    <text evidence="1">The sequence shown here is derived from an EMBL/GenBank/DDBJ whole genome shotgun (WGS) entry which is preliminary data.</text>
</comment>
<accession>A0ABQ9XTK1</accession>
<sequence length="223" mass="24209">MSRAPCPLLQLDSTKMLPLQNQELIPTSNTIIGGTTAKFKDSWTYPSVYAALPDHVSSGIHSITFTILSLKHLNYPNSSVSIGVVDSSCPFLKLDEAFGKMNSSGSIVFSSEGYVTSSSNWMRQSSSSYERFKEGDCVRIEVNLSSCPSTVSFFVNGAAGRCFGMNLPSSVIVAVSFFVASSFQMCISDDTSSIRIDQISQLSHPTPLPQGMDSVQWLSNFDP</sequence>
<keyword evidence="2" id="KW-1185">Reference proteome</keyword>
<reference evidence="1 2" key="1">
    <citation type="journal article" date="2022" name="bioRxiv">
        <title>Genomics of Preaxostyla Flagellates Illuminates Evolutionary Transitions and the Path Towards Mitochondrial Loss.</title>
        <authorList>
            <person name="Novak L.V.F."/>
            <person name="Treitli S.C."/>
            <person name="Pyrih J."/>
            <person name="Halakuc P."/>
            <person name="Pipaliya S.V."/>
            <person name="Vacek V."/>
            <person name="Brzon O."/>
            <person name="Soukal P."/>
            <person name="Eme L."/>
            <person name="Dacks J.B."/>
            <person name="Karnkowska A."/>
            <person name="Elias M."/>
            <person name="Hampl V."/>
        </authorList>
    </citation>
    <scope>NUCLEOTIDE SEQUENCE [LARGE SCALE GENOMIC DNA]</scope>
    <source>
        <strain evidence="1">NAU3</strain>
        <tissue evidence="1">Gut</tissue>
    </source>
</reference>
<name>A0ABQ9XTK1_9EUKA</name>
<dbReference type="InterPro" id="IPR043136">
    <property type="entry name" value="B30.2/SPRY_sf"/>
</dbReference>
<dbReference type="Gene3D" id="2.60.120.920">
    <property type="match status" value="1"/>
</dbReference>
<organism evidence="1 2">
    <name type="scientific">Blattamonas nauphoetae</name>
    <dbReference type="NCBI Taxonomy" id="2049346"/>
    <lineage>
        <taxon>Eukaryota</taxon>
        <taxon>Metamonada</taxon>
        <taxon>Preaxostyla</taxon>
        <taxon>Oxymonadida</taxon>
        <taxon>Blattamonas</taxon>
    </lineage>
</organism>